<dbReference type="AlphaFoldDB" id="A0A9N7TII3"/>
<dbReference type="Proteomes" id="UP001153269">
    <property type="component" value="Unassembled WGS sequence"/>
</dbReference>
<feature type="compositionally biased region" description="Polar residues" evidence="1">
    <location>
        <begin position="58"/>
        <end position="77"/>
    </location>
</feature>
<evidence type="ECO:0000256" key="1">
    <source>
        <dbReference type="SAM" id="MobiDB-lite"/>
    </source>
</evidence>
<reference evidence="2" key="1">
    <citation type="submission" date="2020-03" db="EMBL/GenBank/DDBJ databases">
        <authorList>
            <person name="Weist P."/>
        </authorList>
    </citation>
    <scope>NUCLEOTIDE SEQUENCE</scope>
</reference>
<dbReference type="PANTHER" id="PTHR34261:SF1">
    <property type="entry name" value="TUBULIN POLYMERIZATION-PROMOTING PROTEIN"/>
    <property type="match status" value="1"/>
</dbReference>
<sequence>MRRVKDKKRPPIVSEVPYFKLFNVCYLPYCEEYVHIRSQHRSEGDSWSRFNNLLSSSHRSVTRPSAENSTRLTTSPTKEMAARSRITVLLLLFLLSTEHSFAVNLNELEPLVDELLSKYRAEGVFSLAVSIPLNQNQNQDQTKNQNQGAYQIQKVLESDPAANVENKINNGEVLSDKPRSELIKSSNLRLDNQGLVNRNNQRCYNLQIQINGPRGPGCSTTVAQIIVPVDTSAEYMRLAFRESLKDRLGVVVEVNEASTSTNNNQKSCKRRKN</sequence>
<proteinExistence type="predicted"/>
<comment type="caution">
    <text evidence="2">The sequence shown here is derived from an EMBL/GenBank/DDBJ whole genome shotgun (WGS) entry which is preliminary data.</text>
</comment>
<keyword evidence="3" id="KW-1185">Reference proteome</keyword>
<dbReference type="EMBL" id="CADEAL010000060">
    <property type="protein sequence ID" value="CAB1413585.1"/>
    <property type="molecule type" value="Genomic_DNA"/>
</dbReference>
<gene>
    <name evidence="2" type="ORF">PLEPLA_LOCUS1285</name>
</gene>
<organism evidence="2 3">
    <name type="scientific">Pleuronectes platessa</name>
    <name type="common">European plaice</name>
    <dbReference type="NCBI Taxonomy" id="8262"/>
    <lineage>
        <taxon>Eukaryota</taxon>
        <taxon>Metazoa</taxon>
        <taxon>Chordata</taxon>
        <taxon>Craniata</taxon>
        <taxon>Vertebrata</taxon>
        <taxon>Euteleostomi</taxon>
        <taxon>Actinopterygii</taxon>
        <taxon>Neopterygii</taxon>
        <taxon>Teleostei</taxon>
        <taxon>Neoteleostei</taxon>
        <taxon>Acanthomorphata</taxon>
        <taxon>Carangaria</taxon>
        <taxon>Pleuronectiformes</taxon>
        <taxon>Pleuronectoidei</taxon>
        <taxon>Pleuronectidae</taxon>
        <taxon>Pleuronectes</taxon>
    </lineage>
</organism>
<accession>A0A9N7TII3</accession>
<evidence type="ECO:0000313" key="3">
    <source>
        <dbReference type="Proteomes" id="UP001153269"/>
    </source>
</evidence>
<evidence type="ECO:0000313" key="2">
    <source>
        <dbReference type="EMBL" id="CAB1413585.1"/>
    </source>
</evidence>
<protein>
    <submittedName>
        <fullName evidence="2">Uncharacterized protein</fullName>
    </submittedName>
</protein>
<feature type="region of interest" description="Disordered" evidence="1">
    <location>
        <begin position="58"/>
        <end position="78"/>
    </location>
</feature>
<name>A0A9N7TII3_PLEPL</name>
<dbReference type="PANTHER" id="PTHR34261">
    <property type="entry name" value="APC REGULATOR OF WNT-SIGNALING PATHWAY-RELATED"/>
    <property type="match status" value="1"/>
</dbReference>
<dbReference type="InterPro" id="IPR053358">
    <property type="entry name" value="Diff-assoc_signaling"/>
</dbReference>